<proteinExistence type="predicted"/>
<accession>A0A6L2NDW9</accession>
<keyword evidence="1" id="KW-1133">Transmembrane helix</keyword>
<protein>
    <submittedName>
        <fullName evidence="2">Uncharacterized protein</fullName>
    </submittedName>
</protein>
<evidence type="ECO:0000313" key="2">
    <source>
        <dbReference type="EMBL" id="GEU82825.1"/>
    </source>
</evidence>
<name>A0A6L2NDW9_TANCI</name>
<organism evidence="2">
    <name type="scientific">Tanacetum cinerariifolium</name>
    <name type="common">Dalmatian daisy</name>
    <name type="synonym">Chrysanthemum cinerariifolium</name>
    <dbReference type="NCBI Taxonomy" id="118510"/>
    <lineage>
        <taxon>Eukaryota</taxon>
        <taxon>Viridiplantae</taxon>
        <taxon>Streptophyta</taxon>
        <taxon>Embryophyta</taxon>
        <taxon>Tracheophyta</taxon>
        <taxon>Spermatophyta</taxon>
        <taxon>Magnoliopsida</taxon>
        <taxon>eudicotyledons</taxon>
        <taxon>Gunneridae</taxon>
        <taxon>Pentapetalae</taxon>
        <taxon>asterids</taxon>
        <taxon>campanulids</taxon>
        <taxon>Asterales</taxon>
        <taxon>Asteraceae</taxon>
        <taxon>Asteroideae</taxon>
        <taxon>Anthemideae</taxon>
        <taxon>Anthemidinae</taxon>
        <taxon>Tanacetum</taxon>
    </lineage>
</organism>
<keyword evidence="1" id="KW-0472">Membrane</keyword>
<keyword evidence="1" id="KW-0812">Transmembrane</keyword>
<reference evidence="2" key="1">
    <citation type="journal article" date="2019" name="Sci. Rep.">
        <title>Draft genome of Tanacetum cinerariifolium, the natural source of mosquito coil.</title>
        <authorList>
            <person name="Yamashiro T."/>
            <person name="Shiraishi A."/>
            <person name="Satake H."/>
            <person name="Nakayama K."/>
        </authorList>
    </citation>
    <scope>NUCLEOTIDE SEQUENCE</scope>
</reference>
<dbReference type="EMBL" id="BKCJ010008556">
    <property type="protein sequence ID" value="GEU82825.1"/>
    <property type="molecule type" value="Genomic_DNA"/>
</dbReference>
<gene>
    <name evidence="2" type="ORF">Tci_054803</name>
</gene>
<comment type="caution">
    <text evidence="2">The sequence shown here is derived from an EMBL/GenBank/DDBJ whole genome shotgun (WGS) entry which is preliminary data.</text>
</comment>
<sequence length="147" mass="17357">MVLSAKPDAPLWWRRDGGEGGYDVSGVGWWWEWWLWWWCIVLVMSRMWCWLVGVAWWCGRWLSWGVVAGDDDDNSGWWRDGKAVCDNNVRDYEVRITGARATEDLITFENVDPNKVVRYHYVDCLTFLSKSEPVFLDCHIKGFRAME</sequence>
<evidence type="ECO:0000256" key="1">
    <source>
        <dbReference type="SAM" id="Phobius"/>
    </source>
</evidence>
<feature type="transmembrane region" description="Helical" evidence="1">
    <location>
        <begin position="35"/>
        <end position="58"/>
    </location>
</feature>
<dbReference type="AlphaFoldDB" id="A0A6L2NDW9"/>